<keyword evidence="1" id="KW-0732">Signal</keyword>
<accession>A0A6M2CV87</accession>
<feature type="signal peptide" evidence="1">
    <location>
        <begin position="1"/>
        <end position="27"/>
    </location>
</feature>
<protein>
    <submittedName>
        <fullName evidence="2">Putative conserved secreted protein</fullName>
    </submittedName>
</protein>
<feature type="chain" id="PRO_5027088513" evidence="1">
    <location>
        <begin position="28"/>
        <end position="93"/>
    </location>
</feature>
<organism evidence="2">
    <name type="scientific">Rhipicephalus microplus</name>
    <name type="common">Cattle tick</name>
    <name type="synonym">Boophilus microplus</name>
    <dbReference type="NCBI Taxonomy" id="6941"/>
    <lineage>
        <taxon>Eukaryota</taxon>
        <taxon>Metazoa</taxon>
        <taxon>Ecdysozoa</taxon>
        <taxon>Arthropoda</taxon>
        <taxon>Chelicerata</taxon>
        <taxon>Arachnida</taxon>
        <taxon>Acari</taxon>
        <taxon>Parasitiformes</taxon>
        <taxon>Ixodida</taxon>
        <taxon>Ixodoidea</taxon>
        <taxon>Ixodidae</taxon>
        <taxon>Rhipicephalinae</taxon>
        <taxon>Rhipicephalus</taxon>
        <taxon>Boophilus</taxon>
    </lineage>
</organism>
<sequence>MACEAALVRLVCAAFLLTLCFFIACEASPQEKQPERAPRPLAGGRVAVHAASPLPEMAYVRQRPFKDSLRVKKNGGPERFFDKDVDAFFVNND</sequence>
<name>A0A6M2CV87_RHIMP</name>
<dbReference type="AlphaFoldDB" id="A0A6M2CV87"/>
<evidence type="ECO:0000256" key="1">
    <source>
        <dbReference type="SAM" id="SignalP"/>
    </source>
</evidence>
<proteinExistence type="predicted"/>
<dbReference type="EMBL" id="GHWJ01004709">
    <property type="protein sequence ID" value="NOV37446.1"/>
    <property type="molecule type" value="Transcribed_RNA"/>
</dbReference>
<reference evidence="2" key="1">
    <citation type="submission" date="2019-09" db="EMBL/GenBank/DDBJ databases">
        <title>Organ-specific transcriptomic study of the physiology of the cattle tick, Rhipicephalus microplus.</title>
        <authorList>
            <person name="Tirloni L."/>
            <person name="Braz G."/>
            <person name="Gandara A.C.P."/>
            <person name="Sabadin G.A."/>
            <person name="da Silva R.M."/>
            <person name="Guizzo M.G."/>
            <person name="Machado J.A."/>
            <person name="Costa E.P."/>
            <person name="Gomes H.F."/>
            <person name="Moraes J."/>
            <person name="Mota M.B.S."/>
            <person name="Mesquita R.D."/>
            <person name="Alvarenga P.H."/>
            <person name="Alves F."/>
            <person name="Seixas A."/>
            <person name="da Fonseca R.N."/>
            <person name="Fogaca A."/>
            <person name="Logullo C."/>
            <person name="Tanaka A."/>
            <person name="Daffre S."/>
            <person name="Termignoni C."/>
            <person name="Vaz I.S.Jr."/>
            <person name="Oliveira P.L."/>
            <person name="Ribeiro J.M."/>
        </authorList>
    </citation>
    <scope>NUCLEOTIDE SEQUENCE</scope>
    <source>
        <strain evidence="2">Porto Alegre</strain>
    </source>
</reference>
<evidence type="ECO:0000313" key="2">
    <source>
        <dbReference type="EMBL" id="NOV37446.1"/>
    </source>
</evidence>